<feature type="region of interest" description="Disordered" evidence="3">
    <location>
        <begin position="276"/>
        <end position="357"/>
    </location>
</feature>
<feature type="compositionally biased region" description="Low complexity" evidence="3">
    <location>
        <begin position="319"/>
        <end position="329"/>
    </location>
</feature>
<reference evidence="4" key="1">
    <citation type="submission" date="2017-02" db="UniProtKB">
        <authorList>
            <consortium name="WormBaseParasite"/>
        </authorList>
    </citation>
    <scope>IDENTIFICATION</scope>
</reference>
<dbReference type="PANTHER" id="PTHR24200:SF11">
    <property type="entry name" value="TOUCAN, ISOFORM A"/>
    <property type="match status" value="1"/>
</dbReference>
<feature type="compositionally biased region" description="Polar residues" evidence="3">
    <location>
        <begin position="281"/>
        <end position="304"/>
    </location>
</feature>
<accession>A0A0R3WMK0</accession>
<dbReference type="GO" id="GO:0008017">
    <property type="term" value="F:microtubule binding"/>
    <property type="evidence" value="ECO:0007669"/>
    <property type="project" value="TreeGrafter"/>
</dbReference>
<feature type="compositionally biased region" description="Basic residues" evidence="3">
    <location>
        <begin position="330"/>
        <end position="344"/>
    </location>
</feature>
<evidence type="ECO:0000256" key="3">
    <source>
        <dbReference type="SAM" id="MobiDB-lite"/>
    </source>
</evidence>
<protein>
    <submittedName>
        <fullName evidence="4">TACC_C domain-containing protein</fullName>
    </submittedName>
</protein>
<feature type="coiled-coil region" evidence="2">
    <location>
        <begin position="128"/>
        <end position="243"/>
    </location>
</feature>
<name>A0A0R3WMK0_HYDTA</name>
<dbReference type="AlphaFoldDB" id="A0A0R3WMK0"/>
<evidence type="ECO:0000256" key="1">
    <source>
        <dbReference type="ARBA" id="ARBA00023054"/>
    </source>
</evidence>
<organism evidence="4">
    <name type="scientific">Hydatigena taeniaeformis</name>
    <name type="common">Feline tapeworm</name>
    <name type="synonym">Taenia taeniaeformis</name>
    <dbReference type="NCBI Taxonomy" id="6205"/>
    <lineage>
        <taxon>Eukaryota</taxon>
        <taxon>Metazoa</taxon>
        <taxon>Spiralia</taxon>
        <taxon>Lophotrochozoa</taxon>
        <taxon>Platyhelminthes</taxon>
        <taxon>Cestoda</taxon>
        <taxon>Eucestoda</taxon>
        <taxon>Cyclophyllidea</taxon>
        <taxon>Taeniidae</taxon>
        <taxon>Hydatigera</taxon>
    </lineage>
</organism>
<sequence>LQKAYDNQLAEERRKWAARVAESHQKFSKEFDQQQIDHESQIMELKRHNATRIADLENCLKSTELEFSVQTPSLLEDEAPVSKEGTLRSFNFDDIPISMTRSCCTPQAKTTYPVFLSPALTYPDSTQAKQLASKSQTLESTIDSALQEEIESLKAVLELKSAEAADLRQKTMQLEEELATIKETNKEIKELQNRNENLEALLELRAASQKQLQDRVQSMFHNLEKEIKNKKKLKAECESLRFKLLDAHHKIDQLNAANASEDDNFDMTDPLCMSRSLYSDPRTSNPVAGASSRSPRPISGTPNSPADVDDCLPAGSFISLDTRPTSSSTRLRRGLQHDRSKRRTLATSAELEHHTRH</sequence>
<proteinExistence type="predicted"/>
<evidence type="ECO:0000256" key="2">
    <source>
        <dbReference type="SAM" id="Coils"/>
    </source>
</evidence>
<dbReference type="GO" id="GO:0005634">
    <property type="term" value="C:nucleus"/>
    <property type="evidence" value="ECO:0007669"/>
    <property type="project" value="TreeGrafter"/>
</dbReference>
<dbReference type="PANTHER" id="PTHR24200">
    <property type="entry name" value="TOUCAN, ISOFORM A"/>
    <property type="match status" value="1"/>
</dbReference>
<evidence type="ECO:0000313" key="4">
    <source>
        <dbReference type="WBParaSite" id="TTAC_0000198801-mRNA-1"/>
    </source>
</evidence>
<dbReference type="WBParaSite" id="TTAC_0000198801-mRNA-1">
    <property type="protein sequence ID" value="TTAC_0000198801-mRNA-1"/>
    <property type="gene ID" value="TTAC_0000198801"/>
</dbReference>
<keyword evidence="1 2" id="KW-0175">Coiled coil</keyword>
<dbReference type="STRING" id="6205.A0A0R3WMK0"/>
<dbReference type="GO" id="GO:0005737">
    <property type="term" value="C:cytoplasm"/>
    <property type="evidence" value="ECO:0007669"/>
    <property type="project" value="TreeGrafter"/>
</dbReference>
<dbReference type="InterPro" id="IPR051293">
    <property type="entry name" value="MTUS1/CCDC69"/>
</dbReference>